<feature type="transmembrane region" description="Helical" evidence="5">
    <location>
        <begin position="123"/>
        <end position="146"/>
    </location>
</feature>
<dbReference type="Proteomes" id="UP000614216">
    <property type="component" value="Unassembled WGS sequence"/>
</dbReference>
<evidence type="ECO:0000256" key="4">
    <source>
        <dbReference type="ARBA" id="ARBA00023136"/>
    </source>
</evidence>
<organism evidence="7 8">
    <name type="scientific">Fulvivirga marina</name>
    <dbReference type="NCBI Taxonomy" id="2494733"/>
    <lineage>
        <taxon>Bacteria</taxon>
        <taxon>Pseudomonadati</taxon>
        <taxon>Bacteroidota</taxon>
        <taxon>Cytophagia</taxon>
        <taxon>Cytophagales</taxon>
        <taxon>Fulvivirgaceae</taxon>
        <taxon>Fulvivirga</taxon>
    </lineage>
</organism>
<feature type="transmembrane region" description="Helical" evidence="5">
    <location>
        <begin position="279"/>
        <end position="298"/>
    </location>
</feature>
<evidence type="ECO:0000256" key="2">
    <source>
        <dbReference type="ARBA" id="ARBA00022692"/>
    </source>
</evidence>
<gene>
    <name evidence="7" type="ORF">JMN32_18245</name>
</gene>
<evidence type="ECO:0000256" key="3">
    <source>
        <dbReference type="ARBA" id="ARBA00022989"/>
    </source>
</evidence>
<keyword evidence="4 5" id="KW-0472">Membrane</keyword>
<evidence type="ECO:0000256" key="1">
    <source>
        <dbReference type="ARBA" id="ARBA00004141"/>
    </source>
</evidence>
<evidence type="ECO:0000313" key="8">
    <source>
        <dbReference type="Proteomes" id="UP000614216"/>
    </source>
</evidence>
<name>A0A937KCL3_9BACT</name>
<sequence length="408" mass="44301">MNILLTIGLLLITGYTAGWLLDKIGLPKVIGYIATGIVLSPNTIDFVNFHTIEVTHPLMEVCLGFIAFEVGGSLKWSKIKAHEKEILSITLLASLFPFLLISTGVFCFGLLFPTILPIDSSTLLLLASLLGALASPTAPAATLAVIHQYKAKGKVTDTILGVVALDDALGILLFSLTTAIIFMGETGLFGDSIVNSFYEVTVAIFIGTVLGFIIDPTTKLFQITGEGQWVVIIFALIILCVGISKALQVDALLSSMTMGITVVNKCNQQKIIFRILERYTEDLIFLFFFLLSGLHLNISTIPEATGLIFLFVLLRTIGKFIGTIAGARLVKADHLIQKYTAGGLLPQAGIVIGLVLSIYQKEQFKDISEILLTTIMGTTIIYEFIGPISVKYSLMKAGEIKKNRYNKS</sequence>
<accession>A0A937KCL3</accession>
<dbReference type="PANTHER" id="PTHR43021">
    <property type="entry name" value="NA(+)/H(+) ANTIPORTER-RELATED"/>
    <property type="match status" value="1"/>
</dbReference>
<evidence type="ECO:0000313" key="7">
    <source>
        <dbReference type="EMBL" id="MBL6448261.1"/>
    </source>
</evidence>
<proteinExistence type="predicted"/>
<evidence type="ECO:0000259" key="6">
    <source>
        <dbReference type="Pfam" id="PF00999"/>
    </source>
</evidence>
<keyword evidence="3 5" id="KW-1133">Transmembrane helix</keyword>
<dbReference type="GO" id="GO:0015297">
    <property type="term" value="F:antiporter activity"/>
    <property type="evidence" value="ECO:0007669"/>
    <property type="project" value="InterPro"/>
</dbReference>
<feature type="transmembrane region" description="Helical" evidence="5">
    <location>
        <begin position="196"/>
        <end position="215"/>
    </location>
</feature>
<dbReference type="InterPro" id="IPR038770">
    <property type="entry name" value="Na+/solute_symporter_sf"/>
</dbReference>
<dbReference type="PANTHER" id="PTHR43021:SF2">
    <property type="entry name" value="CATION_H+ EXCHANGER DOMAIN-CONTAINING PROTEIN"/>
    <property type="match status" value="1"/>
</dbReference>
<feature type="transmembrane region" description="Helical" evidence="5">
    <location>
        <begin position="371"/>
        <end position="394"/>
    </location>
</feature>
<protein>
    <submittedName>
        <fullName evidence="7">Cation:proton antiporter</fullName>
    </submittedName>
</protein>
<feature type="transmembrane region" description="Helical" evidence="5">
    <location>
        <begin position="86"/>
        <end position="111"/>
    </location>
</feature>
<keyword evidence="8" id="KW-1185">Reference proteome</keyword>
<feature type="transmembrane region" description="Helical" evidence="5">
    <location>
        <begin position="158"/>
        <end position="184"/>
    </location>
</feature>
<feature type="transmembrane region" description="Helical" evidence="5">
    <location>
        <begin position="339"/>
        <end position="359"/>
    </location>
</feature>
<keyword evidence="2 5" id="KW-0812">Transmembrane</keyword>
<comment type="subcellular location">
    <subcellularLocation>
        <location evidence="1">Membrane</location>
        <topology evidence="1">Multi-pass membrane protein</topology>
    </subcellularLocation>
</comment>
<dbReference type="Gene3D" id="1.20.1530.20">
    <property type="match status" value="1"/>
</dbReference>
<dbReference type="RefSeq" id="WP_202857803.1">
    <property type="nucleotide sequence ID" value="NZ_JAEUGD010000060.1"/>
</dbReference>
<reference evidence="7" key="1">
    <citation type="submission" date="2021-01" db="EMBL/GenBank/DDBJ databases">
        <title>Fulvivirga kasyanovii gen. nov., sp nov., a novel member of the phylum Bacteroidetes isolated from seawater in a mussel farm.</title>
        <authorList>
            <person name="Zhao L.-H."/>
            <person name="Wang Z.-J."/>
        </authorList>
    </citation>
    <scope>NUCLEOTIDE SEQUENCE</scope>
    <source>
        <strain evidence="7">29W222</strain>
    </source>
</reference>
<dbReference type="InterPro" id="IPR006153">
    <property type="entry name" value="Cation/H_exchanger_TM"/>
</dbReference>
<dbReference type="AlphaFoldDB" id="A0A937KCL3"/>
<dbReference type="EMBL" id="JAEUGD010000060">
    <property type="protein sequence ID" value="MBL6448261.1"/>
    <property type="molecule type" value="Genomic_DNA"/>
</dbReference>
<feature type="domain" description="Cation/H+ exchanger transmembrane" evidence="6">
    <location>
        <begin position="16"/>
        <end position="391"/>
    </location>
</feature>
<dbReference type="GO" id="GO:1902600">
    <property type="term" value="P:proton transmembrane transport"/>
    <property type="evidence" value="ECO:0007669"/>
    <property type="project" value="InterPro"/>
</dbReference>
<dbReference type="Pfam" id="PF00999">
    <property type="entry name" value="Na_H_Exchanger"/>
    <property type="match status" value="1"/>
</dbReference>
<comment type="caution">
    <text evidence="7">The sequence shown here is derived from an EMBL/GenBank/DDBJ whole genome shotgun (WGS) entry which is preliminary data.</text>
</comment>
<feature type="transmembrane region" description="Helical" evidence="5">
    <location>
        <begin position="227"/>
        <end position="245"/>
    </location>
</feature>
<dbReference type="GO" id="GO:0016020">
    <property type="term" value="C:membrane"/>
    <property type="evidence" value="ECO:0007669"/>
    <property type="project" value="UniProtKB-SubCell"/>
</dbReference>
<evidence type="ECO:0000256" key="5">
    <source>
        <dbReference type="SAM" id="Phobius"/>
    </source>
</evidence>
<feature type="transmembrane region" description="Helical" evidence="5">
    <location>
        <begin position="54"/>
        <end position="74"/>
    </location>
</feature>